<evidence type="ECO:0000256" key="4">
    <source>
        <dbReference type="ARBA" id="ARBA00022692"/>
    </source>
</evidence>
<gene>
    <name evidence="9" type="ORF">VW23_014375</name>
</gene>
<keyword evidence="5 7" id="KW-1133">Transmembrane helix</keyword>
<dbReference type="PANTHER" id="PTHR30012">
    <property type="entry name" value="GENERAL SECRETION PATHWAY PROTEIN"/>
    <property type="match status" value="1"/>
</dbReference>
<evidence type="ECO:0000256" key="2">
    <source>
        <dbReference type="ARBA" id="ARBA00005745"/>
    </source>
</evidence>
<evidence type="ECO:0000313" key="10">
    <source>
        <dbReference type="Proteomes" id="UP000095463"/>
    </source>
</evidence>
<dbReference type="AlphaFoldDB" id="A0A1E5XTF6"/>
<dbReference type="Proteomes" id="UP000095463">
    <property type="component" value="Unassembled WGS sequence"/>
</dbReference>
<keyword evidence="6 7" id="KW-0472">Membrane</keyword>
<keyword evidence="4 7" id="KW-0812">Transmembrane</keyword>
<dbReference type="InterPro" id="IPR042094">
    <property type="entry name" value="T2SS_GspF_sf"/>
</dbReference>
<keyword evidence="3" id="KW-1003">Cell membrane</keyword>
<evidence type="ECO:0000313" key="9">
    <source>
        <dbReference type="EMBL" id="OEO31859.1"/>
    </source>
</evidence>
<accession>A0A1E5XTF6</accession>
<feature type="domain" description="Type II secretion system protein GspF" evidence="8">
    <location>
        <begin position="280"/>
        <end position="398"/>
    </location>
</feature>
<comment type="caution">
    <text evidence="9">The sequence shown here is derived from an EMBL/GenBank/DDBJ whole genome shotgun (WGS) entry which is preliminary data.</text>
</comment>
<evidence type="ECO:0000259" key="8">
    <source>
        <dbReference type="Pfam" id="PF00482"/>
    </source>
</evidence>
<evidence type="ECO:0000256" key="3">
    <source>
        <dbReference type="ARBA" id="ARBA00022475"/>
    </source>
</evidence>
<dbReference type="Gene3D" id="1.20.81.30">
    <property type="entry name" value="Type II secretion system (T2SS), domain F"/>
    <property type="match status" value="2"/>
</dbReference>
<feature type="domain" description="Type II secretion system protein GspF" evidence="8">
    <location>
        <begin position="76"/>
        <end position="200"/>
    </location>
</feature>
<name>A0A1E5XTF6_9HYPH</name>
<reference evidence="9 10" key="1">
    <citation type="journal article" date="2015" name="Genome Announc.">
        <title>Genome Assemblies of Three Soil-Associated Devosia species: D. insulae, D. limi, and D. soli.</title>
        <authorList>
            <person name="Hassan Y.I."/>
            <person name="Lepp D."/>
            <person name="Zhou T."/>
        </authorList>
    </citation>
    <scope>NUCLEOTIDE SEQUENCE [LARGE SCALE GENOMIC DNA]</scope>
    <source>
        <strain evidence="9 10">DS-56</strain>
    </source>
</reference>
<proteinExistence type="inferred from homology"/>
<dbReference type="GO" id="GO:0005886">
    <property type="term" value="C:plasma membrane"/>
    <property type="evidence" value="ECO:0007669"/>
    <property type="project" value="UniProtKB-SubCell"/>
</dbReference>
<dbReference type="InterPro" id="IPR003004">
    <property type="entry name" value="GspF/PilC"/>
</dbReference>
<keyword evidence="10" id="KW-1185">Reference proteome</keyword>
<comment type="similarity">
    <text evidence="2">Belongs to the GSP F family.</text>
</comment>
<dbReference type="GO" id="GO:0015628">
    <property type="term" value="P:protein secretion by the type II secretion system"/>
    <property type="evidence" value="ECO:0007669"/>
    <property type="project" value="TreeGrafter"/>
</dbReference>
<sequence length="409" mass="43031">MSADASTFYFRAGTPDGSVFAGQLSALSAEDALAQLKLRGFQPLRLDSKPIRQSWLDQEISLGGSRRLSHLECEAFCRELALLLRSGVTVSDAVAIMLPSLKPKSRLKAFVEAVRHGLRLGRSLSEAASTAGVTLPNDLVPVLRAGETSGSLPTALAMLAESYAEANRFARTYTSALAYPALLLCVSLLVLGLIAFFVAPSLTELFTSMERPVPLALAALSGTAGFISSNLVSLGVAMALVFVLIGAGSATGSVRRLTHQVLFGLPVIGSALRWSASRRFAATLRLYLASNVPMALALPNALTSAGFPAGPERTLTERVRAGGKLADSLRASGLLPAKLTHLIAMGESSGRLVEVLDAVVSEAKARFEQRMALTTALLAPALILIVGALIGLVIFSVFSALLDINELTF</sequence>
<evidence type="ECO:0000256" key="1">
    <source>
        <dbReference type="ARBA" id="ARBA00004651"/>
    </source>
</evidence>
<feature type="transmembrane region" description="Helical" evidence="7">
    <location>
        <begin position="215"/>
        <end position="245"/>
    </location>
</feature>
<comment type="subcellular location">
    <subcellularLocation>
        <location evidence="1">Cell membrane</location>
        <topology evidence="1">Multi-pass membrane protein</topology>
    </subcellularLocation>
</comment>
<dbReference type="EMBL" id="LAJE02000118">
    <property type="protein sequence ID" value="OEO31859.1"/>
    <property type="molecule type" value="Genomic_DNA"/>
</dbReference>
<feature type="transmembrane region" description="Helical" evidence="7">
    <location>
        <begin position="177"/>
        <end position="203"/>
    </location>
</feature>
<protein>
    <recommendedName>
        <fullName evidence="8">Type II secretion system protein GspF domain-containing protein</fullName>
    </recommendedName>
</protein>
<organism evidence="9 10">
    <name type="scientific">Devosia insulae DS-56</name>
    <dbReference type="NCBI Taxonomy" id="1116389"/>
    <lineage>
        <taxon>Bacteria</taxon>
        <taxon>Pseudomonadati</taxon>
        <taxon>Pseudomonadota</taxon>
        <taxon>Alphaproteobacteria</taxon>
        <taxon>Hyphomicrobiales</taxon>
        <taxon>Devosiaceae</taxon>
        <taxon>Devosia</taxon>
    </lineage>
</organism>
<evidence type="ECO:0000256" key="5">
    <source>
        <dbReference type="ARBA" id="ARBA00022989"/>
    </source>
</evidence>
<evidence type="ECO:0000256" key="7">
    <source>
        <dbReference type="SAM" id="Phobius"/>
    </source>
</evidence>
<dbReference type="PANTHER" id="PTHR30012:SF0">
    <property type="entry name" value="TYPE II SECRETION SYSTEM PROTEIN F-RELATED"/>
    <property type="match status" value="1"/>
</dbReference>
<dbReference type="OrthoDB" id="9805682at2"/>
<dbReference type="PRINTS" id="PR00812">
    <property type="entry name" value="BCTERIALGSPF"/>
</dbReference>
<dbReference type="InterPro" id="IPR018076">
    <property type="entry name" value="T2SS_GspF_dom"/>
</dbReference>
<feature type="transmembrane region" description="Helical" evidence="7">
    <location>
        <begin position="376"/>
        <end position="402"/>
    </location>
</feature>
<dbReference type="Pfam" id="PF00482">
    <property type="entry name" value="T2SSF"/>
    <property type="match status" value="2"/>
</dbReference>
<evidence type="ECO:0000256" key="6">
    <source>
        <dbReference type="ARBA" id="ARBA00023136"/>
    </source>
</evidence>
<dbReference type="RefSeq" id="WP_069908998.1">
    <property type="nucleotide sequence ID" value="NZ_LAJE02000118.1"/>
</dbReference>